<evidence type="ECO:0000256" key="11">
    <source>
        <dbReference type="ARBA" id="ARBA00042864"/>
    </source>
</evidence>
<keyword evidence="16" id="KW-1185">Reference proteome</keyword>
<dbReference type="GO" id="GO:0009113">
    <property type="term" value="P:purine nucleobase biosynthetic process"/>
    <property type="evidence" value="ECO:0007669"/>
    <property type="project" value="InterPro"/>
</dbReference>
<evidence type="ECO:0000256" key="10">
    <source>
        <dbReference type="ARBA" id="ARBA00042242"/>
    </source>
</evidence>
<dbReference type="Pfam" id="PF01071">
    <property type="entry name" value="GARS_A"/>
    <property type="match status" value="1"/>
</dbReference>
<dbReference type="PANTHER" id="PTHR43472">
    <property type="entry name" value="PHOSPHORIBOSYLAMINE--GLYCINE LIGASE"/>
    <property type="match status" value="1"/>
</dbReference>
<dbReference type="Gene3D" id="3.30.470.20">
    <property type="entry name" value="ATP-grasp fold, B domain"/>
    <property type="match status" value="1"/>
</dbReference>
<keyword evidence="3 14" id="KW-0436">Ligase</keyword>
<dbReference type="InterPro" id="IPR011054">
    <property type="entry name" value="Rudment_hybrid_motif"/>
</dbReference>
<dbReference type="SUPFAM" id="SSF56059">
    <property type="entry name" value="Glutathione synthetase ATP-binding domain-like"/>
    <property type="match status" value="1"/>
</dbReference>
<name>A0A3M0E9H2_9EURY</name>
<keyword evidence="5" id="KW-0658">Purine biosynthesis</keyword>
<reference evidence="14" key="3">
    <citation type="submission" date="2018-10" db="EMBL/GenBank/DDBJ databases">
        <authorList>
            <person name="Whitman W."/>
            <person name="Huntemann M."/>
            <person name="Clum A."/>
            <person name="Pillay M."/>
            <person name="Palaniappan K."/>
            <person name="Varghese N."/>
            <person name="Mikhailova N."/>
            <person name="Stamatis D."/>
            <person name="Reddy T."/>
            <person name="Daum C."/>
            <person name="Shapiro N."/>
            <person name="Ivanova N."/>
            <person name="Kyrpides N."/>
            <person name="Woyke T."/>
        </authorList>
    </citation>
    <scope>NUCLEOTIDE SEQUENCE</scope>
    <source>
        <strain evidence="14">CGMCC 1.10124</strain>
    </source>
</reference>
<dbReference type="Proteomes" id="UP000282007">
    <property type="component" value="Chromosome"/>
</dbReference>
<evidence type="ECO:0000256" key="8">
    <source>
        <dbReference type="ARBA" id="ARBA00023211"/>
    </source>
</evidence>
<evidence type="ECO:0000313" key="13">
    <source>
        <dbReference type="EMBL" id="AZH25243.1"/>
    </source>
</evidence>
<evidence type="ECO:0000313" key="15">
    <source>
        <dbReference type="Proteomes" id="UP000277326"/>
    </source>
</evidence>
<evidence type="ECO:0000256" key="3">
    <source>
        <dbReference type="ARBA" id="ARBA00022598"/>
    </source>
</evidence>
<evidence type="ECO:0000256" key="7">
    <source>
        <dbReference type="ARBA" id="ARBA00022842"/>
    </source>
</evidence>
<sequence length="439" mass="49069">MDSRRFLFVSADVALIGDLAWQVHCEGHEVKYYIEASSDREIADGFVSKTDDWRAEVDWADVIVFDDIWVGDEAKTGELAEELRAEGHAVVGGTPNTDRLEADRGYAMSVLEEHGVNTLDHREFTSFDAAIDHVRDNSAPYVIKPLGEVQNVKRLLYVGREDDGSDVIDVLQAYEKAWGHRMKGFQLQRKVDGVEVAICGFFDGERFVDPINFNFEHKKLFPGNIGPSTGEMGTSTFWAGRNRLFAATLEPLESWLASEGYVGSIDLNCIVDGDGVYPLEFTPRFGYPTITLQQETFESPTGEFFYRLARGEDPNLQVYDGYAIAVRLVLPPFPFDDPKTYDENSRNAAVVFDTPSGEPPAGVHIEDAKRVDGQWRAAGESGMPLVVTGMGETMQAAREQAYDRIDDIVVPNCYYRDDIGERWIDGDGDRLLAWGYLGP</sequence>
<dbReference type="SMART" id="SM01209">
    <property type="entry name" value="GARS_A"/>
    <property type="match status" value="1"/>
</dbReference>
<evidence type="ECO:0000313" key="16">
    <source>
        <dbReference type="Proteomes" id="UP000282007"/>
    </source>
</evidence>
<evidence type="ECO:0000256" key="4">
    <source>
        <dbReference type="ARBA" id="ARBA00022741"/>
    </source>
</evidence>
<evidence type="ECO:0000256" key="1">
    <source>
        <dbReference type="ARBA" id="ARBA00001936"/>
    </source>
</evidence>
<dbReference type="EMBL" id="CP034145">
    <property type="protein sequence ID" value="AZH25243.1"/>
    <property type="molecule type" value="Genomic_DNA"/>
</dbReference>
<comment type="similarity">
    <text evidence="9">Belongs to the GARS family.</text>
</comment>
<dbReference type="RefSeq" id="WP_121918783.1">
    <property type="nucleotide sequence ID" value="NZ_CP034145.1"/>
</dbReference>
<keyword evidence="4" id="KW-0547">Nucleotide-binding</keyword>
<evidence type="ECO:0000259" key="12">
    <source>
        <dbReference type="SMART" id="SM01210"/>
    </source>
</evidence>
<organism evidence="14 15">
    <name type="scientific">Haloplanus aerogenes</name>
    <dbReference type="NCBI Taxonomy" id="660522"/>
    <lineage>
        <taxon>Archaea</taxon>
        <taxon>Methanobacteriati</taxon>
        <taxon>Methanobacteriota</taxon>
        <taxon>Stenosarchaea group</taxon>
        <taxon>Halobacteria</taxon>
        <taxon>Halobacteriales</taxon>
        <taxon>Haloferacaceae</taxon>
        <taxon>Haloplanus</taxon>
    </lineage>
</organism>
<dbReference type="Proteomes" id="UP000277326">
    <property type="component" value="Unassembled WGS sequence"/>
</dbReference>
<dbReference type="InterPro" id="IPR037123">
    <property type="entry name" value="PRibGlycinamide_synth_C_sf"/>
</dbReference>
<dbReference type="PANTHER" id="PTHR43472:SF1">
    <property type="entry name" value="PHOSPHORIBOSYLAMINE--GLYCINE LIGASE, CHLOROPLASTIC"/>
    <property type="match status" value="1"/>
</dbReference>
<reference evidence="13 16" key="2">
    <citation type="submission" date="2018-07" db="EMBL/GenBank/DDBJ databases">
        <title>Genome sequences of Haloplanus aerogenes JCM 16430T.</title>
        <authorList>
            <person name="Kim Y.B."/>
            <person name="Roh S.W."/>
        </authorList>
    </citation>
    <scope>NUCLEOTIDE SEQUENCE [LARGE SCALE GENOMIC DNA]</scope>
    <source>
        <strain evidence="13 16">JCM 16430</strain>
    </source>
</reference>
<keyword evidence="8" id="KW-0464">Manganese</keyword>
<dbReference type="InterPro" id="IPR020561">
    <property type="entry name" value="PRibGlycinamid_synth_ATP-grasp"/>
</dbReference>
<reference evidence="14 15" key="1">
    <citation type="journal article" date="2015" name="Stand. Genomic Sci.">
        <title>Genomic Encyclopedia of Bacterial and Archaeal Type Strains, Phase III: the genomes of soil and plant-associated and newly described type strains.</title>
        <authorList>
            <person name="Whitman W.B."/>
            <person name="Woyke T."/>
            <person name="Klenk H.P."/>
            <person name="Zhou Y."/>
            <person name="Lilburn T.G."/>
            <person name="Beck B.J."/>
            <person name="De Vos P."/>
            <person name="Vandamme P."/>
            <person name="Eisen J.A."/>
            <person name="Garrity G."/>
            <person name="Hugenholtz P."/>
            <person name="Kyrpides N.C."/>
        </authorList>
    </citation>
    <scope>NUCLEOTIDE SEQUENCE [LARGE SCALE GENOMIC DNA]</scope>
    <source>
        <strain evidence="14 15">CGMCC 1.10124</strain>
    </source>
</reference>
<keyword evidence="6" id="KW-0067">ATP-binding</keyword>
<feature type="domain" description="Phosphoribosylglycinamide synthetase C-domain" evidence="12">
    <location>
        <begin position="324"/>
        <end position="424"/>
    </location>
</feature>
<comment type="cofactor">
    <cofactor evidence="2">
        <name>Mg(2+)</name>
        <dbReference type="ChEBI" id="CHEBI:18420"/>
    </cofactor>
</comment>
<dbReference type="KEGG" id="haer:DU502_07545"/>
<dbReference type="GO" id="GO:0006164">
    <property type="term" value="P:purine nucleotide biosynthetic process"/>
    <property type="evidence" value="ECO:0007669"/>
    <property type="project" value="UniProtKB-KW"/>
</dbReference>
<dbReference type="GeneID" id="38471129"/>
<dbReference type="EMBL" id="REFS01000001">
    <property type="protein sequence ID" value="RMB24930.1"/>
    <property type="molecule type" value="Genomic_DNA"/>
</dbReference>
<keyword evidence="7" id="KW-0460">Magnesium</keyword>
<dbReference type="OrthoDB" id="315187at2157"/>
<dbReference type="Gene3D" id="3.90.600.10">
    <property type="entry name" value="Phosphoribosylglycinamide synthetase, C-terminal domain"/>
    <property type="match status" value="1"/>
</dbReference>
<accession>A0A3M0E9H2</accession>
<evidence type="ECO:0000256" key="9">
    <source>
        <dbReference type="ARBA" id="ARBA00038345"/>
    </source>
</evidence>
<evidence type="ECO:0000256" key="5">
    <source>
        <dbReference type="ARBA" id="ARBA00022755"/>
    </source>
</evidence>
<dbReference type="InterPro" id="IPR000115">
    <property type="entry name" value="PRibGlycinamide_synth"/>
</dbReference>
<dbReference type="SMART" id="SM01210">
    <property type="entry name" value="GARS_C"/>
    <property type="match status" value="1"/>
</dbReference>
<evidence type="ECO:0000256" key="6">
    <source>
        <dbReference type="ARBA" id="ARBA00022840"/>
    </source>
</evidence>
<dbReference type="GO" id="GO:0004637">
    <property type="term" value="F:phosphoribosylamine-glycine ligase activity"/>
    <property type="evidence" value="ECO:0007669"/>
    <property type="project" value="InterPro"/>
</dbReference>
<dbReference type="SUPFAM" id="SSF51246">
    <property type="entry name" value="Rudiment single hybrid motif"/>
    <property type="match status" value="1"/>
</dbReference>
<evidence type="ECO:0000256" key="2">
    <source>
        <dbReference type="ARBA" id="ARBA00001946"/>
    </source>
</evidence>
<protein>
    <recommendedName>
        <fullName evidence="10">Glycinamide ribonucleotide synthetase</fullName>
    </recommendedName>
    <alternativeName>
        <fullName evidence="11">Phosphoribosylglycinamide synthetase</fullName>
    </alternativeName>
</protein>
<proteinExistence type="inferred from homology"/>
<comment type="cofactor">
    <cofactor evidence="1">
        <name>Mn(2+)</name>
        <dbReference type="ChEBI" id="CHEBI:29035"/>
    </cofactor>
</comment>
<dbReference type="InterPro" id="IPR020560">
    <property type="entry name" value="PRibGlycinamide_synth_C-dom"/>
</dbReference>
<dbReference type="GO" id="GO:0005524">
    <property type="term" value="F:ATP binding"/>
    <property type="evidence" value="ECO:0007669"/>
    <property type="project" value="UniProtKB-KW"/>
</dbReference>
<evidence type="ECO:0000313" key="14">
    <source>
        <dbReference type="EMBL" id="RMB24930.1"/>
    </source>
</evidence>
<gene>
    <name evidence="14" type="ORF">ATH50_0010</name>
    <name evidence="13" type="ORF">DU502_07545</name>
</gene>
<dbReference type="AlphaFoldDB" id="A0A3M0E9H2"/>